<comment type="caution">
    <text evidence="4">The sequence shown here is derived from an EMBL/GenBank/DDBJ whole genome shotgun (WGS) entry which is preliminary data.</text>
</comment>
<reference evidence="4 5" key="1">
    <citation type="submission" date="2020-02" db="EMBL/GenBank/DDBJ databases">
        <authorList>
            <person name="Li X.-J."/>
            <person name="Feng X.-M."/>
        </authorList>
    </citation>
    <scope>NUCLEOTIDE SEQUENCE [LARGE SCALE GENOMIC DNA]</scope>
    <source>
        <strain evidence="4 5">CGMCC 4.7225</strain>
    </source>
</reference>
<dbReference type="InterPro" id="IPR036271">
    <property type="entry name" value="Tet_transcr_reg_TetR-rel_C_sf"/>
</dbReference>
<evidence type="ECO:0000313" key="4">
    <source>
        <dbReference type="EMBL" id="NED97801.1"/>
    </source>
</evidence>
<dbReference type="Proteomes" id="UP000469185">
    <property type="component" value="Unassembled WGS sequence"/>
</dbReference>
<keyword evidence="2" id="KW-0804">Transcription</keyword>
<dbReference type="InterPro" id="IPR004111">
    <property type="entry name" value="Repressor_TetR_C"/>
</dbReference>
<gene>
    <name evidence="4" type="ORF">G1H11_21100</name>
</gene>
<accession>A0A6N9YRY4</accession>
<evidence type="ECO:0000256" key="1">
    <source>
        <dbReference type="ARBA" id="ARBA00023015"/>
    </source>
</evidence>
<dbReference type="EMBL" id="JAAGOB010000014">
    <property type="protein sequence ID" value="NED97801.1"/>
    <property type="molecule type" value="Genomic_DNA"/>
</dbReference>
<protein>
    <recommendedName>
        <fullName evidence="3">Tetracycline repressor TetR C-terminal domain-containing protein</fullName>
    </recommendedName>
</protein>
<evidence type="ECO:0000256" key="2">
    <source>
        <dbReference type="ARBA" id="ARBA00023163"/>
    </source>
</evidence>
<sequence length="104" mass="11511">MRSELVYSLLERAGLEGSRLTAAVGALTYYVQGYTATENVWRTSQRDPAAEAGMRRQAQEYLDRQSGQCPTLTRHAELENDDFDGAFQLGLDLILDGIEARIGA</sequence>
<evidence type="ECO:0000313" key="5">
    <source>
        <dbReference type="Proteomes" id="UP000469185"/>
    </source>
</evidence>
<dbReference type="Gene3D" id="1.10.357.10">
    <property type="entry name" value="Tetracycline Repressor, domain 2"/>
    <property type="match status" value="1"/>
</dbReference>
<proteinExistence type="predicted"/>
<keyword evidence="1" id="KW-0805">Transcription regulation</keyword>
<dbReference type="Pfam" id="PF02909">
    <property type="entry name" value="TetR_C_1"/>
    <property type="match status" value="1"/>
</dbReference>
<dbReference type="SUPFAM" id="SSF48498">
    <property type="entry name" value="Tetracyclin repressor-like, C-terminal domain"/>
    <property type="match status" value="1"/>
</dbReference>
<evidence type="ECO:0000259" key="3">
    <source>
        <dbReference type="Pfam" id="PF02909"/>
    </source>
</evidence>
<keyword evidence="5" id="KW-1185">Reference proteome</keyword>
<dbReference type="GO" id="GO:0045892">
    <property type="term" value="P:negative regulation of DNA-templated transcription"/>
    <property type="evidence" value="ECO:0007669"/>
    <property type="project" value="InterPro"/>
</dbReference>
<organism evidence="4 5">
    <name type="scientific">Phytoactinopolyspora alkaliphila</name>
    <dbReference type="NCBI Taxonomy" id="1783498"/>
    <lineage>
        <taxon>Bacteria</taxon>
        <taxon>Bacillati</taxon>
        <taxon>Actinomycetota</taxon>
        <taxon>Actinomycetes</taxon>
        <taxon>Jiangellales</taxon>
        <taxon>Jiangellaceae</taxon>
        <taxon>Phytoactinopolyspora</taxon>
    </lineage>
</organism>
<dbReference type="AlphaFoldDB" id="A0A6N9YRY4"/>
<feature type="domain" description="Tetracycline repressor TetR C-terminal" evidence="3">
    <location>
        <begin position="4"/>
        <end position="101"/>
    </location>
</feature>
<name>A0A6N9YRY4_9ACTN</name>